<dbReference type="Gene3D" id="1.10.443.10">
    <property type="entry name" value="Intergrase catalytic core"/>
    <property type="match status" value="1"/>
</dbReference>
<evidence type="ECO:0000313" key="2">
    <source>
        <dbReference type="EMBL" id="MXV15617.1"/>
    </source>
</evidence>
<comment type="caution">
    <text evidence="2">The sequence shown here is derived from an EMBL/GenBank/DDBJ whole genome shotgun (WGS) entry which is preliminary data.</text>
</comment>
<evidence type="ECO:0000313" key="3">
    <source>
        <dbReference type="Proteomes" id="UP000451233"/>
    </source>
</evidence>
<dbReference type="GO" id="GO:0003677">
    <property type="term" value="F:DNA binding"/>
    <property type="evidence" value="ECO:0007669"/>
    <property type="project" value="InterPro"/>
</dbReference>
<dbReference type="InterPro" id="IPR011010">
    <property type="entry name" value="DNA_brk_join_enz"/>
</dbReference>
<keyword evidence="3" id="KW-1185">Reference proteome</keyword>
<dbReference type="RefSeq" id="WP_160906600.1">
    <property type="nucleotide sequence ID" value="NZ_WVHS01000002.1"/>
</dbReference>
<dbReference type="EMBL" id="WVHS01000002">
    <property type="protein sequence ID" value="MXV15617.1"/>
    <property type="molecule type" value="Genomic_DNA"/>
</dbReference>
<dbReference type="SUPFAM" id="SSF56349">
    <property type="entry name" value="DNA breaking-rejoining enzymes"/>
    <property type="match status" value="1"/>
</dbReference>
<dbReference type="GO" id="GO:0015074">
    <property type="term" value="P:DNA integration"/>
    <property type="evidence" value="ECO:0007669"/>
    <property type="project" value="InterPro"/>
</dbReference>
<keyword evidence="1" id="KW-0233">DNA recombination</keyword>
<protein>
    <submittedName>
        <fullName evidence="2">Integrase</fullName>
    </submittedName>
</protein>
<sequence length="72" mass="8613">MLHLKYALQRIDPKVKNAMQIRQSVITEWLKEKNLRIVQYMVGHKYVSSTELYKTTNLENLKEALNKFHPLK</sequence>
<reference evidence="2 3" key="1">
    <citation type="submission" date="2019-11" db="EMBL/GenBank/DDBJ databases">
        <title>Pedobacter sp. HMF7056 Genome sequencing and assembly.</title>
        <authorList>
            <person name="Kang H."/>
            <person name="Kim H."/>
            <person name="Joh K."/>
        </authorList>
    </citation>
    <scope>NUCLEOTIDE SEQUENCE [LARGE SCALE GENOMIC DNA]</scope>
    <source>
        <strain evidence="2 3">HMF7056</strain>
    </source>
</reference>
<organism evidence="2 3">
    <name type="scientific">Hufsiella ginkgonis</name>
    <dbReference type="NCBI Taxonomy" id="2695274"/>
    <lineage>
        <taxon>Bacteria</taxon>
        <taxon>Pseudomonadati</taxon>
        <taxon>Bacteroidota</taxon>
        <taxon>Sphingobacteriia</taxon>
        <taxon>Sphingobacteriales</taxon>
        <taxon>Sphingobacteriaceae</taxon>
        <taxon>Hufsiella</taxon>
    </lineage>
</organism>
<accession>A0A7K1XXQ2</accession>
<dbReference type="InterPro" id="IPR013762">
    <property type="entry name" value="Integrase-like_cat_sf"/>
</dbReference>
<gene>
    <name evidence="2" type="ORF">GS398_09895</name>
</gene>
<proteinExistence type="predicted"/>
<dbReference type="AlphaFoldDB" id="A0A7K1XXQ2"/>
<evidence type="ECO:0000256" key="1">
    <source>
        <dbReference type="ARBA" id="ARBA00023172"/>
    </source>
</evidence>
<name>A0A7K1XXQ2_9SPHI</name>
<dbReference type="GO" id="GO:0006310">
    <property type="term" value="P:DNA recombination"/>
    <property type="evidence" value="ECO:0007669"/>
    <property type="project" value="UniProtKB-KW"/>
</dbReference>
<dbReference type="Proteomes" id="UP000451233">
    <property type="component" value="Unassembled WGS sequence"/>
</dbReference>